<name>A0ABV9RJZ1_9PSEU</name>
<protein>
    <submittedName>
        <fullName evidence="2">Alpha/beta fold hydrolase</fullName>
    </submittedName>
</protein>
<proteinExistence type="predicted"/>
<evidence type="ECO:0000259" key="1">
    <source>
        <dbReference type="Pfam" id="PF12697"/>
    </source>
</evidence>
<dbReference type="InterPro" id="IPR029058">
    <property type="entry name" value="AB_hydrolase_fold"/>
</dbReference>
<dbReference type="EMBL" id="JBHSIM010000037">
    <property type="protein sequence ID" value="MFC4834098.1"/>
    <property type="molecule type" value="Genomic_DNA"/>
</dbReference>
<dbReference type="Pfam" id="PF12697">
    <property type="entry name" value="Abhydrolase_6"/>
    <property type="match status" value="1"/>
</dbReference>
<dbReference type="GO" id="GO:0016787">
    <property type="term" value="F:hydrolase activity"/>
    <property type="evidence" value="ECO:0007669"/>
    <property type="project" value="UniProtKB-KW"/>
</dbReference>
<dbReference type="RefSeq" id="WP_274189419.1">
    <property type="nucleotide sequence ID" value="NZ_BAABHN010000037.1"/>
</dbReference>
<dbReference type="PANTHER" id="PTHR37017">
    <property type="entry name" value="AB HYDROLASE-1 DOMAIN-CONTAINING PROTEIN-RELATED"/>
    <property type="match status" value="1"/>
</dbReference>
<feature type="domain" description="AB hydrolase-1" evidence="1">
    <location>
        <begin position="6"/>
        <end position="215"/>
    </location>
</feature>
<sequence>MPRPTLLLVHGAWHGSWFWEPLVDELGEFDVRTVDLPSCTGGPDELGGLEDDAQTVREAIAAIDGPVVVVAHSYGGLPVSEAASGRVTHLVYLCAFMLEAGESLLAAAGGTPPPWWEVHERHIVATTPEAVFYNDLDPATAASAAGRLGLLSRAATETPLTRAAWHDTPSTYVVCDRDAAIPSSAQEAMAQRAGTVVHLDAGHSAAMSRPQEVASVVRGAAS</sequence>
<dbReference type="PANTHER" id="PTHR37017:SF11">
    <property type="entry name" value="ESTERASE_LIPASE_THIOESTERASE DOMAIN-CONTAINING PROTEIN"/>
    <property type="match status" value="1"/>
</dbReference>
<dbReference type="InterPro" id="IPR052897">
    <property type="entry name" value="Sec-Metab_Biosynth_Hydrolase"/>
</dbReference>
<dbReference type="Gene3D" id="3.40.50.1820">
    <property type="entry name" value="alpha/beta hydrolase"/>
    <property type="match status" value="1"/>
</dbReference>
<organism evidence="2 3">
    <name type="scientific">Actinomycetospora chibensis</name>
    <dbReference type="NCBI Taxonomy" id="663606"/>
    <lineage>
        <taxon>Bacteria</taxon>
        <taxon>Bacillati</taxon>
        <taxon>Actinomycetota</taxon>
        <taxon>Actinomycetes</taxon>
        <taxon>Pseudonocardiales</taxon>
        <taxon>Pseudonocardiaceae</taxon>
        <taxon>Actinomycetospora</taxon>
    </lineage>
</organism>
<dbReference type="Proteomes" id="UP001595909">
    <property type="component" value="Unassembled WGS sequence"/>
</dbReference>
<keyword evidence="2" id="KW-0378">Hydrolase</keyword>
<comment type="caution">
    <text evidence="2">The sequence shown here is derived from an EMBL/GenBank/DDBJ whole genome shotgun (WGS) entry which is preliminary data.</text>
</comment>
<dbReference type="SUPFAM" id="SSF53474">
    <property type="entry name" value="alpha/beta-Hydrolases"/>
    <property type="match status" value="1"/>
</dbReference>
<evidence type="ECO:0000313" key="2">
    <source>
        <dbReference type="EMBL" id="MFC4834098.1"/>
    </source>
</evidence>
<gene>
    <name evidence="2" type="ORF">ACFPEL_16910</name>
</gene>
<reference evidence="3" key="1">
    <citation type="journal article" date="2019" name="Int. J. Syst. Evol. Microbiol.">
        <title>The Global Catalogue of Microorganisms (GCM) 10K type strain sequencing project: providing services to taxonomists for standard genome sequencing and annotation.</title>
        <authorList>
            <consortium name="The Broad Institute Genomics Platform"/>
            <consortium name="The Broad Institute Genome Sequencing Center for Infectious Disease"/>
            <person name="Wu L."/>
            <person name="Ma J."/>
        </authorList>
    </citation>
    <scope>NUCLEOTIDE SEQUENCE [LARGE SCALE GENOMIC DNA]</scope>
    <source>
        <strain evidence="3">CCUG 50347</strain>
    </source>
</reference>
<keyword evidence="3" id="KW-1185">Reference proteome</keyword>
<dbReference type="InterPro" id="IPR000073">
    <property type="entry name" value="AB_hydrolase_1"/>
</dbReference>
<evidence type="ECO:0000313" key="3">
    <source>
        <dbReference type="Proteomes" id="UP001595909"/>
    </source>
</evidence>
<accession>A0ABV9RJZ1</accession>